<dbReference type="Proteomes" id="UP000198305">
    <property type="component" value="Unassembled WGS sequence"/>
</dbReference>
<name>A0A239A3F6_9PROT</name>
<keyword evidence="2" id="KW-1185">Reference proteome</keyword>
<evidence type="ECO:0000313" key="1">
    <source>
        <dbReference type="EMBL" id="SNR89841.1"/>
    </source>
</evidence>
<organism evidence="1 2">
    <name type="scientific">Methylobacillus rhizosphaerae</name>
    <dbReference type="NCBI Taxonomy" id="551994"/>
    <lineage>
        <taxon>Bacteria</taxon>
        <taxon>Pseudomonadati</taxon>
        <taxon>Pseudomonadota</taxon>
        <taxon>Betaproteobacteria</taxon>
        <taxon>Nitrosomonadales</taxon>
        <taxon>Methylophilaceae</taxon>
        <taxon>Methylobacillus</taxon>
    </lineage>
</organism>
<accession>A0A239A3F6</accession>
<reference evidence="2" key="1">
    <citation type="submission" date="2017-06" db="EMBL/GenBank/DDBJ databases">
        <authorList>
            <person name="Varghese N."/>
            <person name="Submissions S."/>
        </authorList>
    </citation>
    <scope>NUCLEOTIDE SEQUENCE [LARGE SCALE GENOMIC DNA]</scope>
    <source>
        <strain evidence="2">Ca-68</strain>
    </source>
</reference>
<proteinExistence type="predicted"/>
<dbReference type="EMBL" id="FZOA01000006">
    <property type="protein sequence ID" value="SNR89841.1"/>
    <property type="molecule type" value="Genomic_DNA"/>
</dbReference>
<sequence length="182" mass="20073">MSDGFDDMAIQQLHLSYSGHQDRMLLKISLADTAELNAWLTRRIVRILWSLLQENELSATTPVADVLAVTAEELLEHFNETVDNLPLIQGINLSGAYHDRGQAESSAPVLVTDCKIMHVDHAESMLELHSQAGEVYSIALTAELNHALGGMLQLATQEAAWDLGLNTDRIVLTGETVRHVLH</sequence>
<dbReference type="AlphaFoldDB" id="A0A239A3F6"/>
<protein>
    <submittedName>
        <fullName evidence="1">Uncharacterized protein</fullName>
    </submittedName>
</protein>
<gene>
    <name evidence="1" type="ORF">SAMN05192560_1654</name>
</gene>
<evidence type="ECO:0000313" key="2">
    <source>
        <dbReference type="Proteomes" id="UP000198305"/>
    </source>
</evidence>